<dbReference type="SUPFAM" id="SSF48371">
    <property type="entry name" value="ARM repeat"/>
    <property type="match status" value="1"/>
</dbReference>
<dbReference type="SUPFAM" id="SSF52540">
    <property type="entry name" value="P-loop containing nucleoside triphosphate hydrolases"/>
    <property type="match status" value="1"/>
</dbReference>
<accession>A0A7M7MYY6</accession>
<comment type="subcellular location">
    <subcellularLocation>
        <location evidence="1">Nucleus</location>
    </subcellularLocation>
</comment>
<feature type="region of interest" description="Disordered" evidence="6">
    <location>
        <begin position="598"/>
        <end position="622"/>
    </location>
</feature>
<keyword evidence="2" id="KW-0547">Nucleotide-binding</keyword>
<dbReference type="Gene3D" id="3.40.50.300">
    <property type="entry name" value="P-loop containing nucleotide triphosphate hydrolases"/>
    <property type="match status" value="1"/>
</dbReference>
<dbReference type="Pfam" id="PF01926">
    <property type="entry name" value="MMR_HSR1"/>
    <property type="match status" value="1"/>
</dbReference>
<dbReference type="EnsemblMetazoa" id="XM_030972374">
    <property type="protein sequence ID" value="XP_030828234"/>
    <property type="gene ID" value="LOC115919198"/>
</dbReference>
<dbReference type="InterPro" id="IPR014813">
    <property type="entry name" value="Gnl3_N_dom"/>
</dbReference>
<keyword evidence="4" id="KW-0342">GTP-binding</keyword>
<dbReference type="RefSeq" id="XP_030828234.1">
    <property type="nucleotide sequence ID" value="XM_030972374.1"/>
</dbReference>
<name>A0A7M7MYY6_STRPU</name>
<dbReference type="InterPro" id="IPR030378">
    <property type="entry name" value="G_CP_dom"/>
</dbReference>
<feature type="domain" description="CP-type G" evidence="7">
    <location>
        <begin position="135"/>
        <end position="320"/>
    </location>
</feature>
<dbReference type="FunFam" id="1.10.1580.10:FF:000002">
    <property type="entry name" value="Guanine nucleotide-binding protein-like 3 (nucleolar)-like"/>
    <property type="match status" value="1"/>
</dbReference>
<reference evidence="8" key="2">
    <citation type="submission" date="2021-01" db="UniProtKB">
        <authorList>
            <consortium name="EnsemblMetazoa"/>
        </authorList>
    </citation>
    <scope>IDENTIFICATION</scope>
</reference>
<dbReference type="GO" id="GO:0005525">
    <property type="term" value="F:GTP binding"/>
    <property type="evidence" value="ECO:0007669"/>
    <property type="project" value="UniProtKB-KW"/>
</dbReference>
<sequence length="622" mass="70066">MPTKGQPRKMKSKRMTCKLKYKIASKVKEHNRKTKRKEKKKGPQRPKKDLGIPNLAPFKEAILREAEDRKYKAEEMRKKQKEVRHKEFLKNRKLSHLQKDAERRQKLFEKKSEGGKTKEGGAAAQDVESSRKAYYKEFKKVLEASDVVIEVLDARDPIGSRCIALEKAVLASGTNKKLVLLLNKVDLVPREITEKWLKHLRNEFPAVAFKATTQTQRSNLSQSKVPVSMSSSELLQTSHCLGADSLIKLLSNYCRNVDIKTSITVGIVGFPNVGKSSIINSLKRNKVCTVGAMPGVTKAKQEVQLAKNIKLLDCPGVVMATGNSESAMVLRNCVKLETISDPMAPVDAILKRCTKQSLMLHYNIPNFSNVDDFLSLLARRYGKLKKGGLVDVEGAAKIILQDWNTGKITYYTHPPEQHSLPSHIDASIVTQLGQEFNVASLEKEDEKILKGLRHEPTARGMEIETIGQLEGIVDDEALEAEEEGEEEDEMDEEEEEEEDDEEEESDEMGDDNEEEEEELNEVTVKVPESKAKAAKSKREKVEKLKKGKPSKVDSNSPIGNQQLNKASKLAFKKILKKRKKSDKLATVLSDELTQAFDFFQSGRGDSDDDGDDNYSFKKDFFR</sequence>
<dbReference type="GO" id="GO:0005730">
    <property type="term" value="C:nucleolus"/>
    <property type="evidence" value="ECO:0007669"/>
    <property type="project" value="UniProtKB-ARBA"/>
</dbReference>
<feature type="region of interest" description="Disordered" evidence="6">
    <location>
        <begin position="466"/>
        <end position="565"/>
    </location>
</feature>
<proteinExistence type="predicted"/>
<dbReference type="PANTHER" id="PTHR11089:SF30">
    <property type="entry name" value="GUANINE NUCLEOTIDE-BINDING PROTEIN-LIKE 3 HOMOLOG"/>
    <property type="match status" value="1"/>
</dbReference>
<dbReference type="Pfam" id="PF08701">
    <property type="entry name" value="GN3L_Grn1"/>
    <property type="match status" value="1"/>
</dbReference>
<keyword evidence="5" id="KW-0539">Nucleus</keyword>
<dbReference type="PRINTS" id="PR00326">
    <property type="entry name" value="GTP1OBG"/>
</dbReference>
<dbReference type="PROSITE" id="PS51721">
    <property type="entry name" value="G_CP"/>
    <property type="match status" value="1"/>
</dbReference>
<feature type="region of interest" description="Disordered" evidence="6">
    <location>
        <begin position="1"/>
        <end position="56"/>
    </location>
</feature>
<feature type="compositionally biased region" description="Polar residues" evidence="6">
    <location>
        <begin position="553"/>
        <end position="564"/>
    </location>
</feature>
<evidence type="ECO:0000313" key="9">
    <source>
        <dbReference type="Proteomes" id="UP000007110"/>
    </source>
</evidence>
<feature type="region of interest" description="Disordered" evidence="6">
    <location>
        <begin position="70"/>
        <end position="101"/>
    </location>
</feature>
<keyword evidence="9" id="KW-1185">Reference proteome</keyword>
<feature type="compositionally biased region" description="Acidic residues" evidence="6">
    <location>
        <begin position="472"/>
        <end position="520"/>
    </location>
</feature>
<dbReference type="Gene3D" id="1.10.1580.10">
    <property type="match status" value="1"/>
</dbReference>
<dbReference type="InterPro" id="IPR016024">
    <property type="entry name" value="ARM-type_fold"/>
</dbReference>
<evidence type="ECO:0000256" key="6">
    <source>
        <dbReference type="SAM" id="MobiDB-lite"/>
    </source>
</evidence>
<evidence type="ECO:0000259" key="7">
    <source>
        <dbReference type="PROSITE" id="PS51721"/>
    </source>
</evidence>
<evidence type="ECO:0000256" key="5">
    <source>
        <dbReference type="ARBA" id="ARBA00023242"/>
    </source>
</evidence>
<dbReference type="CDD" id="cd04178">
    <property type="entry name" value="Nucleostemin_like"/>
    <property type="match status" value="1"/>
</dbReference>
<evidence type="ECO:0000256" key="4">
    <source>
        <dbReference type="ARBA" id="ARBA00023134"/>
    </source>
</evidence>
<dbReference type="AlphaFoldDB" id="A0A7M7MYY6"/>
<keyword evidence="3" id="KW-0175">Coiled coil</keyword>
<evidence type="ECO:0000256" key="1">
    <source>
        <dbReference type="ARBA" id="ARBA00004123"/>
    </source>
</evidence>
<dbReference type="PANTHER" id="PTHR11089">
    <property type="entry name" value="GTP-BINDING PROTEIN-RELATED"/>
    <property type="match status" value="1"/>
</dbReference>
<feature type="compositionally biased region" description="Basic residues" evidence="6">
    <location>
        <begin position="1"/>
        <end position="45"/>
    </location>
</feature>
<protein>
    <recommendedName>
        <fullName evidence="7">CP-type G domain-containing protein</fullName>
    </recommendedName>
</protein>
<reference evidence="9" key="1">
    <citation type="submission" date="2015-02" db="EMBL/GenBank/DDBJ databases">
        <title>Genome sequencing for Strongylocentrotus purpuratus.</title>
        <authorList>
            <person name="Murali S."/>
            <person name="Liu Y."/>
            <person name="Vee V."/>
            <person name="English A."/>
            <person name="Wang M."/>
            <person name="Skinner E."/>
            <person name="Han Y."/>
            <person name="Muzny D.M."/>
            <person name="Worley K.C."/>
            <person name="Gibbs R.A."/>
        </authorList>
    </citation>
    <scope>NUCLEOTIDE SEQUENCE</scope>
</reference>
<dbReference type="FunFam" id="3.40.50.300:FF:000493">
    <property type="entry name" value="Guanine nucleotide-binding protein-like 3-like protein"/>
    <property type="match status" value="1"/>
</dbReference>
<dbReference type="GeneID" id="115919198"/>
<dbReference type="InterPro" id="IPR006073">
    <property type="entry name" value="GTP-bd"/>
</dbReference>
<dbReference type="InterPro" id="IPR027417">
    <property type="entry name" value="P-loop_NTPase"/>
</dbReference>
<dbReference type="Proteomes" id="UP000007110">
    <property type="component" value="Unassembled WGS sequence"/>
</dbReference>
<organism evidence="8 9">
    <name type="scientific">Strongylocentrotus purpuratus</name>
    <name type="common">Purple sea urchin</name>
    <dbReference type="NCBI Taxonomy" id="7668"/>
    <lineage>
        <taxon>Eukaryota</taxon>
        <taxon>Metazoa</taxon>
        <taxon>Echinodermata</taxon>
        <taxon>Eleutherozoa</taxon>
        <taxon>Echinozoa</taxon>
        <taxon>Echinoidea</taxon>
        <taxon>Euechinoidea</taxon>
        <taxon>Echinacea</taxon>
        <taxon>Camarodonta</taxon>
        <taxon>Echinidea</taxon>
        <taxon>Strongylocentrotidae</taxon>
        <taxon>Strongylocentrotus</taxon>
    </lineage>
</organism>
<dbReference type="InterPro" id="IPR023179">
    <property type="entry name" value="GTP-bd_ortho_bundle_sf"/>
</dbReference>
<dbReference type="InterPro" id="IPR050755">
    <property type="entry name" value="TRAFAC_YlqF/YawG_RiboMat"/>
</dbReference>
<evidence type="ECO:0000256" key="2">
    <source>
        <dbReference type="ARBA" id="ARBA00022741"/>
    </source>
</evidence>
<evidence type="ECO:0000313" key="8">
    <source>
        <dbReference type="EnsemblMetazoa" id="XP_030828234"/>
    </source>
</evidence>
<evidence type="ECO:0000256" key="3">
    <source>
        <dbReference type="ARBA" id="ARBA00023054"/>
    </source>
</evidence>